<evidence type="ECO:0000256" key="5">
    <source>
        <dbReference type="ARBA" id="ARBA00022723"/>
    </source>
</evidence>
<feature type="domain" description="C2H2-type" evidence="17">
    <location>
        <begin position="365"/>
        <end position="389"/>
    </location>
</feature>
<dbReference type="InterPro" id="IPR048403">
    <property type="entry name" value="ZNF512_znf-C2H2"/>
</dbReference>
<evidence type="ECO:0000256" key="4">
    <source>
        <dbReference type="ARBA" id="ARBA00022499"/>
    </source>
</evidence>
<comment type="subcellular location">
    <subcellularLocation>
        <location evidence="2">Nucleus</location>
    </subcellularLocation>
</comment>
<dbReference type="Pfam" id="PF00096">
    <property type="entry name" value="zf-C2H2"/>
    <property type="match status" value="1"/>
</dbReference>
<feature type="compositionally biased region" description="Basic residues" evidence="16">
    <location>
        <begin position="113"/>
        <end position="126"/>
    </location>
</feature>
<keyword evidence="12" id="KW-0804">Transcription</keyword>
<dbReference type="GO" id="GO:0003677">
    <property type="term" value="F:DNA binding"/>
    <property type="evidence" value="ECO:0007669"/>
    <property type="project" value="UniProtKB-KW"/>
</dbReference>
<protein>
    <recommendedName>
        <fullName evidence="14">Zinc finger protein 512</fullName>
    </recommendedName>
</protein>
<evidence type="ECO:0000313" key="19">
    <source>
        <dbReference type="Proteomes" id="UP000193380"/>
    </source>
</evidence>
<evidence type="ECO:0000256" key="16">
    <source>
        <dbReference type="SAM" id="MobiDB-lite"/>
    </source>
</evidence>
<evidence type="ECO:0000256" key="13">
    <source>
        <dbReference type="ARBA" id="ARBA00023242"/>
    </source>
</evidence>
<dbReference type="SUPFAM" id="SSF57667">
    <property type="entry name" value="beta-beta-alpha zinc fingers"/>
    <property type="match status" value="4"/>
</dbReference>
<comment type="similarity">
    <text evidence="3">Belongs to the krueppel C2H2-type zinc-finger protein family.</text>
</comment>
<dbReference type="InterPro" id="IPR036236">
    <property type="entry name" value="Znf_C2H2_sf"/>
</dbReference>
<evidence type="ECO:0000256" key="11">
    <source>
        <dbReference type="ARBA" id="ARBA00023125"/>
    </source>
</evidence>
<keyword evidence="6" id="KW-0677">Repeat</keyword>
<comment type="function">
    <text evidence="1">May be involved in transcriptional regulation.</text>
</comment>
<dbReference type="InterPro" id="IPR048408">
    <property type="entry name" value="ZNF512_C2HC"/>
</dbReference>
<evidence type="ECO:0000256" key="2">
    <source>
        <dbReference type="ARBA" id="ARBA00004123"/>
    </source>
</evidence>
<keyword evidence="9" id="KW-0832">Ubl conjugation</keyword>
<reference evidence="18" key="2">
    <citation type="submission" date="2014-03" db="EMBL/GenBank/DDBJ databases">
        <authorList>
            <person name="Genoscope - CEA"/>
        </authorList>
    </citation>
    <scope>NUCLEOTIDE SEQUENCE</scope>
</reference>
<dbReference type="EMBL" id="FR904933">
    <property type="protein sequence ID" value="CDQ73852.1"/>
    <property type="molecule type" value="Genomic_DNA"/>
</dbReference>
<feature type="domain" description="C2H2-type" evidence="17">
    <location>
        <begin position="275"/>
        <end position="303"/>
    </location>
</feature>
<dbReference type="FunFam" id="3.30.160.60:FF:000270">
    <property type="entry name" value="Zinc finger protein 512"/>
    <property type="match status" value="1"/>
</dbReference>
<evidence type="ECO:0000256" key="6">
    <source>
        <dbReference type="ARBA" id="ARBA00022737"/>
    </source>
</evidence>
<reference evidence="18" key="1">
    <citation type="journal article" date="2014" name="Nat. Commun.">
        <title>The rainbow trout genome provides novel insights into evolution after whole-genome duplication in vertebrates.</title>
        <authorList>
            <person name="Berthelot C."/>
            <person name="Brunet F."/>
            <person name="Chalopin D."/>
            <person name="Juanchich A."/>
            <person name="Bernard M."/>
            <person name="Noel B."/>
            <person name="Bento P."/>
            <person name="Da Silva C."/>
            <person name="Labadie K."/>
            <person name="Alberti A."/>
            <person name="Aury J.M."/>
            <person name="Louis A."/>
            <person name="Dehais P."/>
            <person name="Bardou P."/>
            <person name="Montfort J."/>
            <person name="Klopp C."/>
            <person name="Cabau C."/>
            <person name="Gaspin C."/>
            <person name="Thorgaard G.H."/>
            <person name="Boussaha M."/>
            <person name="Quillet E."/>
            <person name="Guyomard R."/>
            <person name="Galiana D."/>
            <person name="Bobe J."/>
            <person name="Volff J.N."/>
            <person name="Genet C."/>
            <person name="Wincker P."/>
            <person name="Jaillon O."/>
            <person name="Roest Crollius H."/>
            <person name="Guiguen Y."/>
        </authorList>
    </citation>
    <scope>NUCLEOTIDE SEQUENCE [LARGE SCALE GENOMIC DNA]</scope>
</reference>
<gene>
    <name evidence="18" type="ORF">GSONMT00057615001</name>
</gene>
<dbReference type="InterPro" id="IPR052274">
    <property type="entry name" value="Krueppel_C2H2_Zn-finger"/>
</dbReference>
<dbReference type="STRING" id="8022.A0A060X3P0"/>
<proteinExistence type="inferred from homology"/>
<dbReference type="PROSITE" id="PS50157">
    <property type="entry name" value="ZINC_FINGER_C2H2_2"/>
    <property type="match status" value="2"/>
</dbReference>
<feature type="region of interest" description="Disordered" evidence="16">
    <location>
        <begin position="640"/>
        <end position="945"/>
    </location>
</feature>
<dbReference type="GO" id="GO:0008270">
    <property type="term" value="F:zinc ion binding"/>
    <property type="evidence" value="ECO:0007669"/>
    <property type="project" value="UniProtKB-KW"/>
</dbReference>
<keyword evidence="10" id="KW-0805">Transcription regulation</keyword>
<keyword evidence="5" id="KW-0479">Metal-binding</keyword>
<evidence type="ECO:0000256" key="9">
    <source>
        <dbReference type="ARBA" id="ARBA00022843"/>
    </source>
</evidence>
<keyword evidence="13" id="KW-0539">Nucleus</keyword>
<evidence type="ECO:0000256" key="15">
    <source>
        <dbReference type="PROSITE-ProRule" id="PRU00042"/>
    </source>
</evidence>
<feature type="compositionally biased region" description="Gly residues" evidence="16">
    <location>
        <begin position="51"/>
        <end position="67"/>
    </location>
</feature>
<evidence type="ECO:0000256" key="10">
    <source>
        <dbReference type="ARBA" id="ARBA00023015"/>
    </source>
</evidence>
<dbReference type="PANTHER" id="PTHR22979:SF2">
    <property type="entry name" value="ZINC FINGER PROTEIN 512"/>
    <property type="match status" value="1"/>
</dbReference>
<dbReference type="InterPro" id="IPR013087">
    <property type="entry name" value="Znf_C2H2_type"/>
</dbReference>
<evidence type="ECO:0000256" key="7">
    <source>
        <dbReference type="ARBA" id="ARBA00022771"/>
    </source>
</evidence>
<evidence type="ECO:0000256" key="12">
    <source>
        <dbReference type="ARBA" id="ARBA00023163"/>
    </source>
</evidence>
<dbReference type="SMART" id="SM00355">
    <property type="entry name" value="ZnF_C2H2"/>
    <property type="match status" value="4"/>
</dbReference>
<accession>A0A060X3P0</accession>
<evidence type="ECO:0000256" key="14">
    <source>
        <dbReference type="ARBA" id="ARBA00039955"/>
    </source>
</evidence>
<keyword evidence="4" id="KW-1017">Isopeptide bond</keyword>
<dbReference type="PANTHER" id="PTHR22979">
    <property type="entry name" value="ZINC FINGER PROTEIN-RELATED"/>
    <property type="match status" value="1"/>
</dbReference>
<feature type="compositionally biased region" description="Basic residues" evidence="16">
    <location>
        <begin position="765"/>
        <end position="780"/>
    </location>
</feature>
<keyword evidence="11" id="KW-0238">DNA-binding</keyword>
<dbReference type="Gene3D" id="3.30.160.60">
    <property type="entry name" value="Classic Zinc Finger"/>
    <property type="match status" value="3"/>
</dbReference>
<feature type="compositionally biased region" description="Basic and acidic residues" evidence="16">
    <location>
        <begin position="934"/>
        <end position="945"/>
    </location>
</feature>
<feature type="compositionally biased region" description="Acidic residues" evidence="16">
    <location>
        <begin position="901"/>
        <end position="933"/>
    </location>
</feature>
<dbReference type="GO" id="GO:0005634">
    <property type="term" value="C:nucleus"/>
    <property type="evidence" value="ECO:0007669"/>
    <property type="project" value="UniProtKB-SubCell"/>
</dbReference>
<dbReference type="PaxDb" id="8022-A0A060X3P0"/>
<evidence type="ECO:0000256" key="1">
    <source>
        <dbReference type="ARBA" id="ARBA00003767"/>
    </source>
</evidence>
<name>A0A060X3P0_ONCMY</name>
<evidence type="ECO:0000256" key="8">
    <source>
        <dbReference type="ARBA" id="ARBA00022833"/>
    </source>
</evidence>
<keyword evidence="7 15" id="KW-0863">Zinc-finger</keyword>
<feature type="region of interest" description="Disordered" evidence="16">
    <location>
        <begin position="28"/>
        <end position="146"/>
    </location>
</feature>
<dbReference type="Pfam" id="PF21367">
    <property type="entry name" value="ZNF512_zf-C2H2"/>
    <property type="match status" value="1"/>
</dbReference>
<evidence type="ECO:0000259" key="17">
    <source>
        <dbReference type="PROSITE" id="PS50157"/>
    </source>
</evidence>
<organism evidence="18 19">
    <name type="scientific">Oncorhynchus mykiss</name>
    <name type="common">Rainbow trout</name>
    <name type="synonym">Salmo gairdneri</name>
    <dbReference type="NCBI Taxonomy" id="8022"/>
    <lineage>
        <taxon>Eukaryota</taxon>
        <taxon>Metazoa</taxon>
        <taxon>Chordata</taxon>
        <taxon>Craniata</taxon>
        <taxon>Vertebrata</taxon>
        <taxon>Euteleostomi</taxon>
        <taxon>Actinopterygii</taxon>
        <taxon>Neopterygii</taxon>
        <taxon>Teleostei</taxon>
        <taxon>Protacanthopterygii</taxon>
        <taxon>Salmoniformes</taxon>
        <taxon>Salmonidae</taxon>
        <taxon>Salmoninae</taxon>
        <taxon>Oncorhynchus</taxon>
    </lineage>
</organism>
<dbReference type="Pfam" id="PF21276">
    <property type="entry name" value="ZNF512_C2HC"/>
    <property type="match status" value="2"/>
</dbReference>
<dbReference type="PROSITE" id="PS00028">
    <property type="entry name" value="ZINC_FINGER_C2H2_1"/>
    <property type="match status" value="2"/>
</dbReference>
<feature type="region of interest" description="Disordered" evidence="16">
    <location>
        <begin position="389"/>
        <end position="417"/>
    </location>
</feature>
<evidence type="ECO:0000313" key="18">
    <source>
        <dbReference type="EMBL" id="CDQ73852.1"/>
    </source>
</evidence>
<evidence type="ECO:0000256" key="3">
    <source>
        <dbReference type="ARBA" id="ARBA00006991"/>
    </source>
</evidence>
<keyword evidence="8" id="KW-0862">Zinc</keyword>
<feature type="compositionally biased region" description="Basic residues" evidence="16">
    <location>
        <begin position="887"/>
        <end position="897"/>
    </location>
</feature>
<dbReference type="Proteomes" id="UP000193380">
    <property type="component" value="Unassembled WGS sequence"/>
</dbReference>
<sequence length="1197" mass="132860">MFPLMQFQFLLEVDMSIAIHSVGGGHVHSHVQSGHSVGGGHVHSHVQSGHSVGGGHVQSGHSVGGGHVHSHVQSGHSVGGGHVHSHVQSGHLHGGGHVHSHVQSGHLVGGGHVHSHIHSGHLHGGGHVHSYVQSDHSVGGGHVQSGHSIGGGHVQCNHSIGCGHLQSSYPIGGGLVQSSYSVVGGHVHSSHSIGGVAIQSSHSHPAEPSEEEKSKVFTFTTKKEPPVYPPGSQEERWQLMILGKGRVTCPKCKSVSRKTVEGLKKHMENCRVNPFTCQQCGKQLKSSTGMKYHIMADHNNLPSPDDINGLDDQSMKEKLRKVLKRMGKLKCSKEGCTGSFTSIMGYLYHMKKCGKEESELEKLLLNCQHCGKVYKSKAGLEYHLKSEHAPVPQNVEEDEVKAQREPNPERTPSGRVKRMSAQVAVFHLQEIANDELAKEWPKRKVIGDLMNHYFSWVPQLRYARPGLPAFSQEVLRKWKNEVKLQKKVQCPNLGCGSVYTSVSGLKAHLGLCGRGDFEAGKYKCLICKKEFNSESGVKRFNRYTVGRMPVTESCTVRLLRLPLTKKSCSVNLSRLSVIKKRCSVRLSRLLVTDNWCSVRLCRLPVAKRCSVKLFTLPVTQKRCSVRLSRLLMATIAQKLGKQGSESMGLPHGEGTEQQTDPHEKPQAEAQTNPHEKPQDTNGEAVGVSSEQGQDVPPEELPVPSSTPGNRLQRKRVPNPKYQREPDTTNLQCPDSTKKPRKKMGLKISVVSNTETDQQEPDKKTPKPKPPKKTPQKKAPQKKPVVSSIDSDKGLIKQIPAKKTSAKKIQKETPQVNSTPAPAVPELRETPEEPETTPSGRPKRRAAKAALQYLHTLAKEVYNQPDNGTKNDWESSPVPSPSSTQPQKRTRGKGKKRKAPDFDSDNAAEDVDFVPENQDTEEESEAEDTQEDLDLEKRHTPLKDLRSRRISRGLSSQVRYHGNSPNGLSNNMMGPIWMCTKTTKTFRDEHCNEWVFAEWMPSEKDWHCLSDSEAEKYLPQEMMSTAFTFSREGIREETPLHRMKRFECLPPHPERWDMLFYTGGPVWAMDWCPSPDGAPASQYAAIYCHRNLDDQHRMNELYTKPGLIQIWDLGQLQYNTSPQSSPRLAYGIAQDKGFVWNLKWCPGGAWELPTTNRKAPHMPRLGLLAASTSDGHITIYSLPHPDTLMARRKHTAKG</sequence>
<dbReference type="AlphaFoldDB" id="A0A060X3P0"/>